<dbReference type="RefSeq" id="XP_052738837.1">
    <property type="nucleotide sequence ID" value="XM_052882877.1"/>
</dbReference>
<comment type="catalytic activity">
    <reaction evidence="36">
        <text>decanoyl-[ACP] + malonyl-[ACP] + H(+) = 3-oxododecanoyl-[ACP] + holo-[ACP] + CO2</text>
        <dbReference type="Rhea" id="RHEA:41868"/>
        <dbReference type="Rhea" id="RHEA-COMP:9623"/>
        <dbReference type="Rhea" id="RHEA-COMP:9640"/>
        <dbReference type="Rhea" id="RHEA-COMP:9641"/>
        <dbReference type="Rhea" id="RHEA-COMP:9685"/>
        <dbReference type="ChEBI" id="CHEBI:15378"/>
        <dbReference type="ChEBI" id="CHEBI:16526"/>
        <dbReference type="ChEBI" id="CHEBI:64479"/>
        <dbReference type="ChEBI" id="CHEBI:78449"/>
        <dbReference type="ChEBI" id="CHEBI:78468"/>
        <dbReference type="ChEBI" id="CHEBI:78469"/>
    </reaction>
    <physiologicalReaction direction="left-to-right" evidence="36">
        <dbReference type="Rhea" id="RHEA:41869"/>
    </physiologicalReaction>
</comment>
<dbReference type="Gene3D" id="3.40.50.1820">
    <property type="entry name" value="alpha/beta hydrolase"/>
    <property type="match status" value="1"/>
</dbReference>
<comment type="catalytic activity">
    <reaction evidence="19">
        <text>(2E)-butenoyl-[ACP] + NADPH + H(+) = butanoyl-[ACP] + NADP(+)</text>
        <dbReference type="Rhea" id="RHEA:41812"/>
        <dbReference type="Rhea" id="RHEA-COMP:9627"/>
        <dbReference type="Rhea" id="RHEA-COMP:9628"/>
        <dbReference type="ChEBI" id="CHEBI:15378"/>
        <dbReference type="ChEBI" id="CHEBI:57783"/>
        <dbReference type="ChEBI" id="CHEBI:58349"/>
        <dbReference type="ChEBI" id="CHEBI:78453"/>
        <dbReference type="ChEBI" id="CHEBI:78454"/>
    </reaction>
    <physiologicalReaction direction="left-to-right" evidence="19">
        <dbReference type="Rhea" id="RHEA:41813"/>
    </physiologicalReaction>
</comment>
<evidence type="ECO:0000313" key="46">
    <source>
        <dbReference type="Proteomes" id="UP001652582"/>
    </source>
</evidence>
<evidence type="ECO:0000256" key="16">
    <source>
        <dbReference type="ARBA" id="ARBA00047400"/>
    </source>
</evidence>
<dbReference type="PANTHER" id="PTHR43775:SF23">
    <property type="entry name" value="FATTY ACID SYNTHASE 3"/>
    <property type="match status" value="1"/>
</dbReference>
<evidence type="ECO:0000313" key="47">
    <source>
        <dbReference type="RefSeq" id="XP_052738837.1"/>
    </source>
</evidence>
<dbReference type="InterPro" id="IPR001227">
    <property type="entry name" value="Ac_transferase_dom_sf"/>
</dbReference>
<name>A0ABM3LIF6_BICAN</name>
<proteinExistence type="predicted"/>
<dbReference type="SMART" id="SM00825">
    <property type="entry name" value="PKS_KS"/>
    <property type="match status" value="1"/>
</dbReference>
<evidence type="ECO:0000256" key="12">
    <source>
        <dbReference type="ARBA" id="ARBA00023402"/>
    </source>
</evidence>
<comment type="pathway">
    <text evidence="1">Lipid metabolism.</text>
</comment>
<evidence type="ECO:0000256" key="28">
    <source>
        <dbReference type="ARBA" id="ARBA00048420"/>
    </source>
</evidence>
<evidence type="ECO:0000256" key="4">
    <source>
        <dbReference type="ARBA" id="ARBA00023332"/>
    </source>
</evidence>
<evidence type="ECO:0000256" key="1">
    <source>
        <dbReference type="ARBA" id="ARBA00005189"/>
    </source>
</evidence>
<comment type="catalytic activity">
    <reaction evidence="33">
        <text>hexadecanoyl-[ACP] + H2O = hexadecanoate + holo-[ACP] + H(+)</text>
        <dbReference type="Rhea" id="RHEA:41932"/>
        <dbReference type="Rhea" id="RHEA-COMP:9652"/>
        <dbReference type="Rhea" id="RHEA-COMP:9685"/>
        <dbReference type="ChEBI" id="CHEBI:7896"/>
        <dbReference type="ChEBI" id="CHEBI:15377"/>
        <dbReference type="ChEBI" id="CHEBI:15378"/>
        <dbReference type="ChEBI" id="CHEBI:64479"/>
        <dbReference type="ChEBI" id="CHEBI:78483"/>
        <dbReference type="EC" id="3.1.2.14"/>
    </reaction>
    <physiologicalReaction direction="left-to-right" evidence="33">
        <dbReference type="Rhea" id="RHEA:41933"/>
    </physiologicalReaction>
</comment>
<comment type="catalytic activity">
    <reaction evidence="17">
        <text>3-oxodecanoyl-[ACP] + NADPH + H(+) = (3R)-hydroxydecanoyl-[ACP] + NADP(+)</text>
        <dbReference type="Rhea" id="RHEA:41856"/>
        <dbReference type="Rhea" id="RHEA-COMP:9637"/>
        <dbReference type="Rhea" id="RHEA-COMP:9638"/>
        <dbReference type="ChEBI" id="CHEBI:15378"/>
        <dbReference type="ChEBI" id="CHEBI:57783"/>
        <dbReference type="ChEBI" id="CHEBI:58349"/>
        <dbReference type="ChEBI" id="CHEBI:78464"/>
        <dbReference type="ChEBI" id="CHEBI:78466"/>
    </reaction>
    <physiologicalReaction direction="left-to-right" evidence="17">
        <dbReference type="Rhea" id="RHEA:41857"/>
    </physiologicalReaction>
</comment>
<dbReference type="SUPFAM" id="SSF51735">
    <property type="entry name" value="NAD(P)-binding Rossmann-fold domains"/>
    <property type="match status" value="1"/>
</dbReference>
<dbReference type="InterPro" id="IPR032821">
    <property type="entry name" value="PKS_assoc"/>
</dbReference>
<dbReference type="InterPro" id="IPR014031">
    <property type="entry name" value="Ketoacyl_synth_C"/>
</dbReference>
<evidence type="ECO:0000256" key="6">
    <source>
        <dbReference type="ARBA" id="ARBA00023373"/>
    </source>
</evidence>
<dbReference type="PROSITE" id="PS52004">
    <property type="entry name" value="KS3_2"/>
    <property type="match status" value="1"/>
</dbReference>
<evidence type="ECO:0000256" key="35">
    <source>
        <dbReference type="ARBA" id="ARBA00049019"/>
    </source>
</evidence>
<evidence type="ECO:0000256" key="5">
    <source>
        <dbReference type="ARBA" id="ARBA00023351"/>
    </source>
</evidence>
<evidence type="ECO:0000256" key="25">
    <source>
        <dbReference type="ARBA" id="ARBA00048051"/>
    </source>
</evidence>
<evidence type="ECO:0000256" key="2">
    <source>
        <dbReference type="ARBA" id="ARBA00022799"/>
    </source>
</evidence>
<feature type="region of interest" description="Disordered" evidence="44">
    <location>
        <begin position="1"/>
        <end position="22"/>
    </location>
</feature>
<comment type="catalytic activity">
    <reaction evidence="10">
        <text>(3R)-hydroxyoctadecanoyl-[ACP] = (2E)-octadecenoyl-[ACP] + H2O</text>
        <dbReference type="Rhea" id="RHEA:41924"/>
        <dbReference type="Rhea" id="RHEA-COMP:9654"/>
        <dbReference type="Rhea" id="RHEA-COMP:9655"/>
        <dbReference type="ChEBI" id="CHEBI:15377"/>
        <dbReference type="ChEBI" id="CHEBI:78488"/>
        <dbReference type="ChEBI" id="CHEBI:78489"/>
    </reaction>
    <physiologicalReaction direction="left-to-right" evidence="10">
        <dbReference type="Rhea" id="RHEA:41925"/>
    </physiologicalReaction>
</comment>
<dbReference type="Gene3D" id="3.40.47.10">
    <property type="match status" value="1"/>
</dbReference>
<evidence type="ECO:0000256" key="37">
    <source>
        <dbReference type="ARBA" id="ARBA00049171"/>
    </source>
</evidence>
<dbReference type="SUPFAM" id="SSF55048">
    <property type="entry name" value="Probable ACP-binding domain of malonyl-CoA ACP transacylase"/>
    <property type="match status" value="1"/>
</dbReference>
<dbReference type="InterPro" id="IPR016036">
    <property type="entry name" value="Malonyl_transacylase_ACP-bd"/>
</dbReference>
<dbReference type="SUPFAM" id="SSF53901">
    <property type="entry name" value="Thiolase-like"/>
    <property type="match status" value="2"/>
</dbReference>
<keyword evidence="46" id="KW-1185">Reference proteome</keyword>
<comment type="catalytic activity">
    <reaction evidence="32">
        <text>holo-[ACP] + acetyl-CoA = acetyl-[ACP] + CoA</text>
        <dbReference type="Rhea" id="RHEA:41788"/>
        <dbReference type="Rhea" id="RHEA-COMP:9621"/>
        <dbReference type="Rhea" id="RHEA-COMP:9685"/>
        <dbReference type="ChEBI" id="CHEBI:57287"/>
        <dbReference type="ChEBI" id="CHEBI:57288"/>
        <dbReference type="ChEBI" id="CHEBI:64479"/>
        <dbReference type="ChEBI" id="CHEBI:78446"/>
        <dbReference type="EC" id="2.3.1.38"/>
    </reaction>
    <physiologicalReaction direction="left-to-right" evidence="32">
        <dbReference type="Rhea" id="RHEA:41789"/>
    </physiologicalReaction>
</comment>
<accession>A0ABM3LIF6</accession>
<evidence type="ECO:0000256" key="14">
    <source>
        <dbReference type="ARBA" id="ARBA00047300"/>
    </source>
</evidence>
<comment type="catalytic activity">
    <reaction evidence="7">
        <text>(3R)-hydroxydecanoyl-[ACP] = (2E)-decenoyl-[ACP] + H2O</text>
        <dbReference type="Rhea" id="RHEA:41860"/>
        <dbReference type="Rhea" id="RHEA-COMP:9638"/>
        <dbReference type="Rhea" id="RHEA-COMP:9639"/>
        <dbReference type="ChEBI" id="CHEBI:15377"/>
        <dbReference type="ChEBI" id="CHEBI:78466"/>
        <dbReference type="ChEBI" id="CHEBI:78467"/>
    </reaction>
    <physiologicalReaction direction="left-to-right" evidence="7">
        <dbReference type="Rhea" id="RHEA:41861"/>
    </physiologicalReaction>
</comment>
<evidence type="ECO:0000256" key="43">
    <source>
        <dbReference type="ARBA" id="ARBA00049533"/>
    </source>
</evidence>
<evidence type="ECO:0000256" key="29">
    <source>
        <dbReference type="ARBA" id="ARBA00048506"/>
    </source>
</evidence>
<evidence type="ECO:0000256" key="15">
    <source>
        <dbReference type="ARBA" id="ARBA00047394"/>
    </source>
</evidence>
<evidence type="ECO:0000256" key="44">
    <source>
        <dbReference type="SAM" id="MobiDB-lite"/>
    </source>
</evidence>
<comment type="catalytic activity">
    <reaction evidence="16">
        <text>a (3R)-hydroxyacyl-[ACP] + NADP(+) = a 3-oxoacyl-[ACP] + NADPH + H(+)</text>
        <dbReference type="Rhea" id="RHEA:17397"/>
        <dbReference type="Rhea" id="RHEA-COMP:9916"/>
        <dbReference type="Rhea" id="RHEA-COMP:9945"/>
        <dbReference type="ChEBI" id="CHEBI:15378"/>
        <dbReference type="ChEBI" id="CHEBI:57783"/>
        <dbReference type="ChEBI" id="CHEBI:58349"/>
        <dbReference type="ChEBI" id="CHEBI:78776"/>
        <dbReference type="ChEBI" id="CHEBI:78827"/>
        <dbReference type="EC" id="1.1.1.100"/>
    </reaction>
    <physiologicalReaction direction="right-to-left" evidence="16">
        <dbReference type="Rhea" id="RHEA:17399"/>
    </physiologicalReaction>
</comment>
<dbReference type="InterPro" id="IPR042104">
    <property type="entry name" value="PKS_dehydratase_sf"/>
</dbReference>
<comment type="catalytic activity">
    <reaction evidence="8">
        <text>a (3R)-hydroxyacyl-[ACP] = a (2E)-enoyl-[ACP] + H2O</text>
        <dbReference type="Rhea" id="RHEA:13097"/>
        <dbReference type="Rhea" id="RHEA-COMP:9925"/>
        <dbReference type="Rhea" id="RHEA-COMP:9945"/>
        <dbReference type="ChEBI" id="CHEBI:15377"/>
        <dbReference type="ChEBI" id="CHEBI:78784"/>
        <dbReference type="ChEBI" id="CHEBI:78827"/>
        <dbReference type="EC" id="4.2.1.59"/>
    </reaction>
    <physiologicalReaction direction="left-to-right" evidence="8">
        <dbReference type="Rhea" id="RHEA:13098"/>
    </physiologicalReaction>
</comment>
<comment type="catalytic activity">
    <reaction evidence="34">
        <text>3-oxotetradecanoyl-[ACP] + NADPH + H(+) = (3R)-hydroxytetradecanoyl-[ACP] + NADP(+)</text>
        <dbReference type="Rhea" id="RHEA:41888"/>
        <dbReference type="Rhea" id="RHEA-COMP:9645"/>
        <dbReference type="Rhea" id="RHEA-COMP:9646"/>
        <dbReference type="ChEBI" id="CHEBI:15378"/>
        <dbReference type="ChEBI" id="CHEBI:57783"/>
        <dbReference type="ChEBI" id="CHEBI:58349"/>
        <dbReference type="ChEBI" id="CHEBI:78473"/>
        <dbReference type="ChEBI" id="CHEBI:78474"/>
    </reaction>
    <physiologicalReaction direction="left-to-right" evidence="34">
        <dbReference type="Rhea" id="RHEA:41889"/>
    </physiologicalReaction>
</comment>
<dbReference type="Gene3D" id="3.30.70.3290">
    <property type="match status" value="1"/>
</dbReference>
<dbReference type="Pfam" id="PF00698">
    <property type="entry name" value="Acyl_transf_1"/>
    <property type="match status" value="1"/>
</dbReference>
<evidence type="ECO:0000256" key="31">
    <source>
        <dbReference type="ARBA" id="ARBA00048650"/>
    </source>
</evidence>
<evidence type="ECO:0000256" key="18">
    <source>
        <dbReference type="ARBA" id="ARBA00047451"/>
    </source>
</evidence>
<comment type="catalytic activity">
    <reaction evidence="21">
        <text>(2E)-hexadecenoyl-[ACP] + NADPH + H(+) = hexadecanoyl-[ACP] + NADP(+)</text>
        <dbReference type="Rhea" id="RHEA:41912"/>
        <dbReference type="Rhea" id="RHEA-COMP:9651"/>
        <dbReference type="Rhea" id="RHEA-COMP:9652"/>
        <dbReference type="ChEBI" id="CHEBI:15378"/>
        <dbReference type="ChEBI" id="CHEBI:57783"/>
        <dbReference type="ChEBI" id="CHEBI:58349"/>
        <dbReference type="ChEBI" id="CHEBI:78481"/>
        <dbReference type="ChEBI" id="CHEBI:78483"/>
    </reaction>
    <physiologicalReaction direction="left-to-right" evidence="21">
        <dbReference type="Rhea" id="RHEA:41913"/>
    </physiologicalReaction>
</comment>
<evidence type="ECO:0000256" key="10">
    <source>
        <dbReference type="ARBA" id="ARBA00023399"/>
    </source>
</evidence>
<comment type="catalytic activity">
    <reaction evidence="15">
        <text>hexanoyl-[ACP] + malonyl-[ACP] + H(+) = 3-oxooctanoyl-[ACP] + holo-[ACP] + CO2</text>
        <dbReference type="Rhea" id="RHEA:41836"/>
        <dbReference type="Rhea" id="RHEA-COMP:9623"/>
        <dbReference type="Rhea" id="RHEA-COMP:9632"/>
        <dbReference type="Rhea" id="RHEA-COMP:9633"/>
        <dbReference type="Rhea" id="RHEA-COMP:9685"/>
        <dbReference type="ChEBI" id="CHEBI:15378"/>
        <dbReference type="ChEBI" id="CHEBI:16526"/>
        <dbReference type="ChEBI" id="CHEBI:64479"/>
        <dbReference type="ChEBI" id="CHEBI:78449"/>
        <dbReference type="ChEBI" id="CHEBI:78459"/>
        <dbReference type="ChEBI" id="CHEBI:78460"/>
    </reaction>
    <physiologicalReaction direction="left-to-right" evidence="15">
        <dbReference type="Rhea" id="RHEA:41837"/>
    </physiologicalReaction>
</comment>
<dbReference type="Gene3D" id="3.90.180.10">
    <property type="entry name" value="Medium-chain alcohol dehydrogenases, catalytic domain"/>
    <property type="match status" value="1"/>
</dbReference>
<dbReference type="PANTHER" id="PTHR43775">
    <property type="entry name" value="FATTY ACID SYNTHASE"/>
    <property type="match status" value="1"/>
</dbReference>
<comment type="function">
    <text evidence="13">Fatty acid synthetase is a multifunctional enzyme that catalyzes the de novo biosynthesis of long-chain saturated fatty acids starting from acetyl-CoA and malonyl-CoA in the presence of NADPH. This multifunctional protein contains 7 catalytic activities and a site for the binding of the prosthetic group 4'-phosphopantetheine of the acyl carrier protein ([ACP]) domain.</text>
</comment>
<dbReference type="InterPro" id="IPR020841">
    <property type="entry name" value="PKS_Beta-ketoAc_synthase_dom"/>
</dbReference>
<comment type="catalytic activity">
    <reaction evidence="25">
        <text>hexadecanoyl-[ACP] + malonyl-[ACP] + H(+) = 3-oxooctadecanoyl-[ACP] + holo-[ACP] + CO2</text>
        <dbReference type="Rhea" id="RHEA:41916"/>
        <dbReference type="Rhea" id="RHEA-COMP:9623"/>
        <dbReference type="Rhea" id="RHEA-COMP:9652"/>
        <dbReference type="Rhea" id="RHEA-COMP:9653"/>
        <dbReference type="Rhea" id="RHEA-COMP:9685"/>
        <dbReference type="ChEBI" id="CHEBI:15378"/>
        <dbReference type="ChEBI" id="CHEBI:16526"/>
        <dbReference type="ChEBI" id="CHEBI:64479"/>
        <dbReference type="ChEBI" id="CHEBI:78449"/>
        <dbReference type="ChEBI" id="CHEBI:78483"/>
        <dbReference type="ChEBI" id="CHEBI:78487"/>
    </reaction>
    <physiologicalReaction direction="left-to-right" evidence="25">
        <dbReference type="Rhea" id="RHEA:41917"/>
    </physiologicalReaction>
</comment>
<comment type="catalytic activity">
    <reaction evidence="22">
        <text>(2E)-hexenoyl-[ACP] + NADPH + H(+) = hexanoyl-[ACP] + NADP(+)</text>
        <dbReference type="Rhea" id="RHEA:41832"/>
        <dbReference type="Rhea" id="RHEA-COMP:9631"/>
        <dbReference type="Rhea" id="RHEA-COMP:9632"/>
        <dbReference type="ChEBI" id="CHEBI:15378"/>
        <dbReference type="ChEBI" id="CHEBI:57783"/>
        <dbReference type="ChEBI" id="CHEBI:58349"/>
        <dbReference type="ChEBI" id="CHEBI:78458"/>
        <dbReference type="ChEBI" id="CHEBI:78459"/>
    </reaction>
    <physiologicalReaction direction="left-to-right" evidence="22">
        <dbReference type="Rhea" id="RHEA:41833"/>
    </physiologicalReaction>
</comment>
<protein>
    <submittedName>
        <fullName evidence="47">Fatty acid synthase-like</fullName>
    </submittedName>
</protein>
<comment type="catalytic activity">
    <reaction evidence="30">
        <text>3-oxohexanoyl-[ACP] + NADPH + H(+) = (3R)-hydroxyhexanoyl-[ACP] + NADP(+)</text>
        <dbReference type="Rhea" id="RHEA:41824"/>
        <dbReference type="Rhea" id="RHEA-COMP:9629"/>
        <dbReference type="Rhea" id="RHEA-COMP:9630"/>
        <dbReference type="ChEBI" id="CHEBI:15378"/>
        <dbReference type="ChEBI" id="CHEBI:57783"/>
        <dbReference type="ChEBI" id="CHEBI:58349"/>
        <dbReference type="ChEBI" id="CHEBI:78456"/>
        <dbReference type="ChEBI" id="CHEBI:78457"/>
    </reaction>
    <physiologicalReaction direction="left-to-right" evidence="30">
        <dbReference type="Rhea" id="RHEA:41825"/>
    </physiologicalReaction>
</comment>
<evidence type="ECO:0000256" key="26">
    <source>
        <dbReference type="ARBA" id="ARBA00048281"/>
    </source>
</evidence>
<evidence type="ECO:0000256" key="23">
    <source>
        <dbReference type="ARBA" id="ARBA00047953"/>
    </source>
</evidence>
<dbReference type="Pfam" id="PF00975">
    <property type="entry name" value="Thioesterase"/>
    <property type="match status" value="1"/>
</dbReference>
<comment type="catalytic activity">
    <reaction evidence="38">
        <text>3-oxododecanoyl-[ACP] + NADPH + H(+) = (3R)-hydroxydodecanoyl-[ACP] + NADP(+)</text>
        <dbReference type="Rhea" id="RHEA:41872"/>
        <dbReference type="Rhea" id="RHEA-COMP:9641"/>
        <dbReference type="Rhea" id="RHEA-COMP:9642"/>
        <dbReference type="ChEBI" id="CHEBI:15378"/>
        <dbReference type="ChEBI" id="CHEBI:57783"/>
        <dbReference type="ChEBI" id="CHEBI:58349"/>
        <dbReference type="ChEBI" id="CHEBI:78469"/>
        <dbReference type="ChEBI" id="CHEBI:78470"/>
    </reaction>
    <physiologicalReaction direction="left-to-right" evidence="38">
        <dbReference type="Rhea" id="RHEA:41873"/>
    </physiologicalReaction>
</comment>
<sequence>MAPTPDLPSFSDKRSVRDNRNGERVVISGMSGLYPESHSVKDLANILYNKINPINNENVRWKYEHPEVAQYTGKMPGLKHFDAQFFKVHYRLSNNMDAMGRKVLEQSYQAIYDAGICPEELSGKKVGVYVGSCISESEKATFYAGNSRTGFGVAGGSKSMFANRISYWLNAKGPSMSIDEGCCSSTEALNQAYLAIKHGECEAAIVGGCNLCLHPQSTIHYGRIINLSMDGKTKSFDTEADGCAKSEAINVLFLQKAEDALRIYAEVVHVKCCIYLSNLEHETKGQRYGFYRDPDNMANFISTFYEEANVSPQAIEYVEACGSATPEVDKAELEAIQKVYCNKRRQPLLVGSVMSNIGYCEAASGISAVTKVLLGYHSGQLAGNLNCQSPRNDVAALRDGRMRILTDHHSFGRTYSAVNSISLTGVNAHVLLNGHYKAKDPRRYKTNIPHLVLLSGRQETSVNKILLDLKSRPVDPEEIALLHNIHKTRITGHLGRGFILLDTNEKNETICVHEKSNYFDDSKRPLWFVYSGMGSQWTGMGAQLMRIPIFAAAIEKCRRVLEPKGVDIVHIITSPDKSIFDNILNSFVGIAAIQIGLTDVLQALEIIPDKIIGHSVGELGCAYADGCFTAEEMILSAYSRGLVSVQTPFIRGSMAAIGLGFDRMSKMVPPEIEIACHNGPDSSTISGPADIMKEFVAQLTAKRIFAKEVPCSNIAYHSRYIAEAGPGLLKYLGEVITSPKVRSSRWVSTSVPQEKWNDPIAKYSSAEYHTNNLLNSVLFEETSRLIPPNAVVVEIAPHGLLQAILKRSLPESCNHVPLTRRGHPDNAVFLLEALGNLFMVGYNPKVQAIYPKIEFPVSTTTPMLSHLVEWAHNESWNVPLFVSEKSKAASSCNYIISIHDDSHNYLKGHVIRGKNSYPFAAALVAVWDTLAMVLGVPKKQLSVKFHHVRLYLQPVLQDREQLRLYITIQRGRGYFEVLNNNIKIATGFINSDITKTVNANDELKLVEQLELKSEDIYELLYARDYNYMDRFRSICNANMSLTEAHLLWQNNWVTLIDGMIQLNALRRHHDSVSQPTFIRKIVIDVNDHLRAVDGGNVITAKVCEVMDSIRCGGISIENIQFHDVPSSNEEQVALKKNVPQFSNNNIDVQYAGLSDVYLKKVFGVAAKESIDNKNVIEYDFSGVTNRKERVMGIVQDESISTHIQAKPELLWPVPEHWTLEEAATVPLAYCLAFYCLCFKARFYRGISILVHDGSGALGQAIISIALAHDCDVYTTVSSIKKKRFLLKLFPELKEDHVDCSRDSSFKDMVLGGTKGEGCDIVIISFKGLLRDASIKSCKLFGYAVDTSLILDDEDYIFGMDNLSKSNTYNTLQFSSLFDIKNVEDLKRLQLMVSEGIAHGYVRPLSRVVYAAEEASRALQLQASSKHIGRVLLHLEEDIFCTQNTSWEDLGIQFAISYGNLWNDDVFKLLNSEKVENAEGIYCIVNSDLEIENTNKLLEHLNLTIRRLNWSIKYFAVIDVNSDISNNITKLTEPHNKFITIKLPSLKVVENNGYFPVSHAIDAIEKAICNKQPLIAAHRTELSFGNLLEELANLADFPISDGPLSMQDATLEELGMDSSKSQIVRAYLRDVHYVSLDESDIPSLTLKKIWELAGNEEKEMFTETEDLKTFLTHIDPDELLATTEIVFLPTLITSSATTTDEFDVNETYLCVVPGVEGLHVRFRELCERIKVPALVLQPGVDKPQETIQEIAQRYAKILLKKTQLKKRFYLLGYESGVLVALEMAAILEDSGLNGTIFCIGGAPQEVLEKFDEKLARFETEESLQSAVASHMFKLLVNGDSPENLDIEIKNIPTWKEKVSFCVQMLLGRIHHSIQYAQEIIEAAYERIVQVRRYESQPRPLRSLLVSIRPWTSTTNNVKFHSLQSHSQQKVVEYQLQVPLAFAAQDMRCAAIVNRHLDKDILEAFDNKNLCETYHTNADSFVCLDSMLV</sequence>
<comment type="catalytic activity">
    <reaction evidence="31">
        <text>a 2,3-saturated acyl-[ACP] + NADP(+) = a (2E)-enoyl-[ACP] + NADPH + H(+)</text>
        <dbReference type="Rhea" id="RHEA:22564"/>
        <dbReference type="Rhea" id="RHEA-COMP:9925"/>
        <dbReference type="Rhea" id="RHEA-COMP:9926"/>
        <dbReference type="ChEBI" id="CHEBI:15378"/>
        <dbReference type="ChEBI" id="CHEBI:57783"/>
        <dbReference type="ChEBI" id="CHEBI:58349"/>
        <dbReference type="ChEBI" id="CHEBI:78784"/>
        <dbReference type="ChEBI" id="CHEBI:78785"/>
        <dbReference type="EC" id="1.3.1.39"/>
    </reaction>
    <physiologicalReaction direction="right-to-left" evidence="31">
        <dbReference type="Rhea" id="RHEA:22566"/>
    </physiologicalReaction>
</comment>
<dbReference type="GeneID" id="112048406"/>
<dbReference type="Proteomes" id="UP001652582">
    <property type="component" value="Chromosome 8"/>
</dbReference>
<evidence type="ECO:0000256" key="32">
    <source>
        <dbReference type="ARBA" id="ARBA00048691"/>
    </source>
</evidence>
<evidence type="ECO:0000256" key="11">
    <source>
        <dbReference type="ARBA" id="ARBA00023401"/>
    </source>
</evidence>
<dbReference type="InterPro" id="IPR016035">
    <property type="entry name" value="Acyl_Trfase/lysoPLipase"/>
</dbReference>
<comment type="catalytic activity">
    <reaction evidence="26">
        <text>(2E)-dodecenoyl-[ACP] + NADPH + H(+) = dodecanoyl-[ACP] + NADP(+)</text>
        <dbReference type="Rhea" id="RHEA:41880"/>
        <dbReference type="Rhea" id="RHEA-COMP:9643"/>
        <dbReference type="Rhea" id="RHEA-COMP:9644"/>
        <dbReference type="ChEBI" id="CHEBI:15378"/>
        <dbReference type="ChEBI" id="CHEBI:57783"/>
        <dbReference type="ChEBI" id="CHEBI:58349"/>
        <dbReference type="ChEBI" id="CHEBI:65264"/>
        <dbReference type="ChEBI" id="CHEBI:78472"/>
    </reaction>
    <physiologicalReaction direction="left-to-right" evidence="26">
        <dbReference type="Rhea" id="RHEA:41881"/>
    </physiologicalReaction>
</comment>
<dbReference type="SMART" id="SM00827">
    <property type="entry name" value="PKS_AT"/>
    <property type="match status" value="1"/>
</dbReference>
<evidence type="ECO:0000256" key="19">
    <source>
        <dbReference type="ARBA" id="ARBA00047500"/>
    </source>
</evidence>
<dbReference type="InterPro" id="IPR014043">
    <property type="entry name" value="Acyl_transferase_dom"/>
</dbReference>
<comment type="catalytic activity">
    <reaction evidence="5">
        <text>(3R)-hydroxydodecanoyl-[ACP] = (2E)-dodecenoyl-[ACP] + H2O</text>
        <dbReference type="Rhea" id="RHEA:41876"/>
        <dbReference type="Rhea" id="RHEA-COMP:9642"/>
        <dbReference type="Rhea" id="RHEA-COMP:9643"/>
        <dbReference type="ChEBI" id="CHEBI:15377"/>
        <dbReference type="ChEBI" id="CHEBI:78470"/>
        <dbReference type="ChEBI" id="CHEBI:78472"/>
    </reaction>
    <physiologicalReaction direction="left-to-right" evidence="5">
        <dbReference type="Rhea" id="RHEA:41877"/>
    </physiologicalReaction>
</comment>
<evidence type="ECO:0000256" key="22">
    <source>
        <dbReference type="ARBA" id="ARBA00047897"/>
    </source>
</evidence>
<evidence type="ECO:0000256" key="39">
    <source>
        <dbReference type="ARBA" id="ARBA00049414"/>
    </source>
</evidence>
<comment type="catalytic activity">
    <reaction evidence="27">
        <text>tetradecanoyl-[ACP] + H2O = tetradecanoate + holo-[ACP] + H(+)</text>
        <dbReference type="Rhea" id="RHEA:30123"/>
        <dbReference type="Rhea" id="RHEA-COMP:9648"/>
        <dbReference type="Rhea" id="RHEA-COMP:9685"/>
        <dbReference type="ChEBI" id="CHEBI:15377"/>
        <dbReference type="ChEBI" id="CHEBI:15378"/>
        <dbReference type="ChEBI" id="CHEBI:30807"/>
        <dbReference type="ChEBI" id="CHEBI:64479"/>
        <dbReference type="ChEBI" id="CHEBI:78477"/>
        <dbReference type="EC" id="3.1.2.14"/>
    </reaction>
    <physiologicalReaction direction="left-to-right" evidence="27">
        <dbReference type="Rhea" id="RHEA:30124"/>
    </physiologicalReaction>
</comment>
<comment type="catalytic activity">
    <reaction evidence="39">
        <text>3-oxohexadecanoyl-[ACP] + NADPH + H(+) = (3R)-hydroxyhexadecanoyl-[ACP] + NADP(+)</text>
        <dbReference type="Rhea" id="RHEA:41904"/>
        <dbReference type="Rhea" id="RHEA-COMP:9649"/>
        <dbReference type="Rhea" id="RHEA-COMP:9650"/>
        <dbReference type="ChEBI" id="CHEBI:15378"/>
        <dbReference type="ChEBI" id="CHEBI:57783"/>
        <dbReference type="ChEBI" id="CHEBI:58349"/>
        <dbReference type="ChEBI" id="CHEBI:78478"/>
        <dbReference type="ChEBI" id="CHEBI:78480"/>
    </reaction>
    <physiologicalReaction direction="left-to-right" evidence="39">
        <dbReference type="Rhea" id="RHEA:41905"/>
    </physiologicalReaction>
</comment>
<comment type="catalytic activity">
    <reaction evidence="28">
        <text>(2E)-octenoyl-[ACP] + NADPH + H(+) = octanoyl-[ACP] + NADP(+)</text>
        <dbReference type="Rhea" id="RHEA:41848"/>
        <dbReference type="Rhea" id="RHEA-COMP:9635"/>
        <dbReference type="Rhea" id="RHEA-COMP:9636"/>
        <dbReference type="ChEBI" id="CHEBI:15378"/>
        <dbReference type="ChEBI" id="CHEBI:57783"/>
        <dbReference type="ChEBI" id="CHEBI:58349"/>
        <dbReference type="ChEBI" id="CHEBI:78462"/>
        <dbReference type="ChEBI" id="CHEBI:78463"/>
    </reaction>
    <physiologicalReaction direction="left-to-right" evidence="28">
        <dbReference type="Rhea" id="RHEA:41849"/>
    </physiologicalReaction>
</comment>
<comment type="catalytic activity">
    <reaction evidence="4">
        <text>(3R)-hydroxyoctanoyl-[ACP] = (2E)-octenoyl-[ACP] + H2O</text>
        <dbReference type="Rhea" id="RHEA:41844"/>
        <dbReference type="Rhea" id="RHEA-COMP:9634"/>
        <dbReference type="Rhea" id="RHEA-COMP:9635"/>
        <dbReference type="ChEBI" id="CHEBI:15377"/>
        <dbReference type="ChEBI" id="CHEBI:78461"/>
        <dbReference type="ChEBI" id="CHEBI:78462"/>
    </reaction>
    <physiologicalReaction direction="left-to-right" evidence="4">
        <dbReference type="Rhea" id="RHEA:41845"/>
    </physiologicalReaction>
</comment>
<dbReference type="InterPro" id="IPR014030">
    <property type="entry name" value="Ketoacyl_synth_N"/>
</dbReference>
<organism evidence="46 47">
    <name type="scientific">Bicyclus anynana</name>
    <name type="common">Squinting bush brown butterfly</name>
    <dbReference type="NCBI Taxonomy" id="110368"/>
    <lineage>
        <taxon>Eukaryota</taxon>
        <taxon>Metazoa</taxon>
        <taxon>Ecdysozoa</taxon>
        <taxon>Arthropoda</taxon>
        <taxon>Hexapoda</taxon>
        <taxon>Insecta</taxon>
        <taxon>Pterygota</taxon>
        <taxon>Neoptera</taxon>
        <taxon>Endopterygota</taxon>
        <taxon>Lepidoptera</taxon>
        <taxon>Glossata</taxon>
        <taxon>Ditrysia</taxon>
        <taxon>Papilionoidea</taxon>
        <taxon>Nymphalidae</taxon>
        <taxon>Satyrinae</taxon>
        <taxon>Satyrini</taxon>
        <taxon>Mycalesina</taxon>
        <taxon>Bicyclus</taxon>
    </lineage>
</organism>
<comment type="catalytic activity">
    <reaction evidence="18">
        <text>tetradecanoyl-[ACP] + malonyl-[ACP] + H(+) = 3-oxohexadecanoyl-[ACP] + holo-[ACP] + CO2</text>
        <dbReference type="Rhea" id="RHEA:41900"/>
        <dbReference type="Rhea" id="RHEA-COMP:9623"/>
        <dbReference type="Rhea" id="RHEA-COMP:9648"/>
        <dbReference type="Rhea" id="RHEA-COMP:9649"/>
        <dbReference type="Rhea" id="RHEA-COMP:9685"/>
        <dbReference type="ChEBI" id="CHEBI:15378"/>
        <dbReference type="ChEBI" id="CHEBI:16526"/>
        <dbReference type="ChEBI" id="CHEBI:64479"/>
        <dbReference type="ChEBI" id="CHEBI:78449"/>
        <dbReference type="ChEBI" id="CHEBI:78477"/>
        <dbReference type="ChEBI" id="CHEBI:78478"/>
    </reaction>
    <physiologicalReaction direction="left-to-right" evidence="18">
        <dbReference type="Rhea" id="RHEA:41901"/>
    </physiologicalReaction>
</comment>
<evidence type="ECO:0000256" key="42">
    <source>
        <dbReference type="ARBA" id="ARBA00049521"/>
    </source>
</evidence>
<evidence type="ECO:0000256" key="36">
    <source>
        <dbReference type="ARBA" id="ARBA00049109"/>
    </source>
</evidence>
<evidence type="ECO:0000256" key="33">
    <source>
        <dbReference type="ARBA" id="ARBA00048704"/>
    </source>
</evidence>
<evidence type="ECO:0000256" key="24">
    <source>
        <dbReference type="ARBA" id="ARBA00047961"/>
    </source>
</evidence>
<dbReference type="InterPro" id="IPR050091">
    <property type="entry name" value="PKS_NRPS_Biosynth_Enz"/>
</dbReference>
<feature type="domain" description="Ketosynthase family 3 (KS3)" evidence="45">
    <location>
        <begin position="22"/>
        <end position="434"/>
    </location>
</feature>
<evidence type="ECO:0000256" key="30">
    <source>
        <dbReference type="ARBA" id="ARBA00048571"/>
    </source>
</evidence>
<keyword evidence="3" id="KW-0663">Pyridoxal phosphate</keyword>
<comment type="catalytic activity">
    <reaction evidence="41">
        <text>butanoyl-[ACP] + malonyl-[ACP] + H(+) = 3-oxohexanoyl-[ACP] + holo-[ACP] + CO2</text>
        <dbReference type="Rhea" id="RHEA:41820"/>
        <dbReference type="Rhea" id="RHEA-COMP:9623"/>
        <dbReference type="Rhea" id="RHEA-COMP:9628"/>
        <dbReference type="Rhea" id="RHEA-COMP:9629"/>
        <dbReference type="Rhea" id="RHEA-COMP:9685"/>
        <dbReference type="ChEBI" id="CHEBI:15378"/>
        <dbReference type="ChEBI" id="CHEBI:16526"/>
        <dbReference type="ChEBI" id="CHEBI:64479"/>
        <dbReference type="ChEBI" id="CHEBI:78449"/>
        <dbReference type="ChEBI" id="CHEBI:78454"/>
        <dbReference type="ChEBI" id="CHEBI:78456"/>
    </reaction>
    <physiologicalReaction direction="left-to-right" evidence="41">
        <dbReference type="Rhea" id="RHEA:41821"/>
    </physiologicalReaction>
</comment>
<comment type="catalytic activity">
    <reaction evidence="9">
        <text>(3R)-hydroxytetradecanoyl-[ACP] = (2E)-tetradecenoyl-[ACP] + H2O</text>
        <dbReference type="Rhea" id="RHEA:41892"/>
        <dbReference type="Rhea" id="RHEA-COMP:9646"/>
        <dbReference type="Rhea" id="RHEA-COMP:9647"/>
        <dbReference type="ChEBI" id="CHEBI:15377"/>
        <dbReference type="ChEBI" id="CHEBI:78474"/>
        <dbReference type="ChEBI" id="CHEBI:78475"/>
    </reaction>
    <physiologicalReaction direction="left-to-right" evidence="9">
        <dbReference type="Rhea" id="RHEA:41893"/>
    </physiologicalReaction>
</comment>
<dbReference type="InterPro" id="IPR036291">
    <property type="entry name" value="NAD(P)-bd_dom_sf"/>
</dbReference>
<dbReference type="Pfam" id="PF00109">
    <property type="entry name" value="ketoacyl-synt"/>
    <property type="match status" value="1"/>
</dbReference>
<evidence type="ECO:0000256" key="7">
    <source>
        <dbReference type="ARBA" id="ARBA00023388"/>
    </source>
</evidence>
<dbReference type="InterPro" id="IPR020843">
    <property type="entry name" value="ER"/>
</dbReference>
<evidence type="ECO:0000256" key="27">
    <source>
        <dbReference type="ARBA" id="ARBA00048289"/>
    </source>
</evidence>
<dbReference type="SMART" id="SM00829">
    <property type="entry name" value="PKS_ER"/>
    <property type="match status" value="1"/>
</dbReference>
<gene>
    <name evidence="47" type="primary">LOC112048406</name>
</gene>
<comment type="catalytic activity">
    <reaction evidence="37">
        <text>(2E)-tetradecenoyl-[ACP] + NADPH + H(+) = tetradecanoyl-[ACP] + NADP(+)</text>
        <dbReference type="Rhea" id="RHEA:41896"/>
        <dbReference type="Rhea" id="RHEA-COMP:9647"/>
        <dbReference type="Rhea" id="RHEA-COMP:9648"/>
        <dbReference type="ChEBI" id="CHEBI:15378"/>
        <dbReference type="ChEBI" id="CHEBI:57783"/>
        <dbReference type="ChEBI" id="CHEBI:58349"/>
        <dbReference type="ChEBI" id="CHEBI:78475"/>
        <dbReference type="ChEBI" id="CHEBI:78477"/>
    </reaction>
    <physiologicalReaction direction="left-to-right" evidence="37">
        <dbReference type="Rhea" id="RHEA:41897"/>
    </physiologicalReaction>
</comment>
<comment type="catalytic activity">
    <reaction evidence="12">
        <text>(3R)-hydroxybutanoyl-[ACP] = (2E)-butenoyl-[ACP] + H2O</text>
        <dbReference type="Rhea" id="RHEA:41808"/>
        <dbReference type="Rhea" id="RHEA-COMP:9626"/>
        <dbReference type="Rhea" id="RHEA-COMP:9627"/>
        <dbReference type="ChEBI" id="CHEBI:15377"/>
        <dbReference type="ChEBI" id="CHEBI:78451"/>
        <dbReference type="ChEBI" id="CHEBI:78453"/>
    </reaction>
    <physiologicalReaction direction="left-to-right" evidence="12">
        <dbReference type="Rhea" id="RHEA:41809"/>
    </physiologicalReaction>
</comment>
<evidence type="ECO:0000256" key="8">
    <source>
        <dbReference type="ARBA" id="ARBA00023394"/>
    </source>
</evidence>
<evidence type="ECO:0000256" key="34">
    <source>
        <dbReference type="ARBA" id="ARBA00048935"/>
    </source>
</evidence>
<dbReference type="Gene3D" id="3.10.129.110">
    <property type="entry name" value="Polyketide synthase dehydratase"/>
    <property type="match status" value="1"/>
</dbReference>
<evidence type="ECO:0000256" key="20">
    <source>
        <dbReference type="ARBA" id="ARBA00047578"/>
    </source>
</evidence>
<comment type="catalytic activity">
    <reaction evidence="11">
        <text>(3R)-hydroxyhexadecanoyl-[ACP] = (2E)-hexadecenoyl-[ACP] + H2O</text>
        <dbReference type="Rhea" id="RHEA:41908"/>
        <dbReference type="Rhea" id="RHEA-COMP:9650"/>
        <dbReference type="Rhea" id="RHEA-COMP:9651"/>
        <dbReference type="ChEBI" id="CHEBI:15377"/>
        <dbReference type="ChEBI" id="CHEBI:78480"/>
        <dbReference type="ChEBI" id="CHEBI:78481"/>
    </reaction>
    <physiologicalReaction direction="left-to-right" evidence="11">
        <dbReference type="Rhea" id="RHEA:41909"/>
    </physiologicalReaction>
</comment>
<keyword evidence="2" id="KW-0702">S-nitrosylation</keyword>
<dbReference type="Gene3D" id="3.40.366.10">
    <property type="entry name" value="Malonyl-Coenzyme A Acyl Carrier Protein, domain 2"/>
    <property type="match status" value="1"/>
</dbReference>
<comment type="catalytic activity">
    <reaction evidence="23">
        <text>3-oxobutanoyl-[ACP] + NADPH + H(+) = (3R)-hydroxybutanoyl-[ACP] + NADP(+)</text>
        <dbReference type="Rhea" id="RHEA:41804"/>
        <dbReference type="Rhea" id="RHEA-COMP:9625"/>
        <dbReference type="Rhea" id="RHEA-COMP:9626"/>
        <dbReference type="ChEBI" id="CHEBI:15378"/>
        <dbReference type="ChEBI" id="CHEBI:57783"/>
        <dbReference type="ChEBI" id="CHEBI:58349"/>
        <dbReference type="ChEBI" id="CHEBI:78450"/>
        <dbReference type="ChEBI" id="CHEBI:78451"/>
    </reaction>
    <physiologicalReaction direction="left-to-right" evidence="23">
        <dbReference type="Rhea" id="RHEA:41805"/>
    </physiologicalReaction>
</comment>
<dbReference type="SUPFAM" id="SSF50129">
    <property type="entry name" value="GroES-like"/>
    <property type="match status" value="1"/>
</dbReference>
<dbReference type="Pfam" id="PF16197">
    <property type="entry name" value="KAsynt_C_assoc"/>
    <property type="match status" value="1"/>
</dbReference>
<reference evidence="47" key="1">
    <citation type="submission" date="2025-08" db="UniProtKB">
        <authorList>
            <consortium name="RefSeq"/>
        </authorList>
    </citation>
    <scope>IDENTIFICATION</scope>
</reference>
<dbReference type="SUPFAM" id="SSF52151">
    <property type="entry name" value="FabD/lysophospholipase-like"/>
    <property type="match status" value="1"/>
</dbReference>
<comment type="catalytic activity">
    <reaction evidence="20">
        <text>dodecanoyl-[ACP] + malonyl-[ACP] + H(+) = 3-oxotetradecanoyl-[ACP] + holo-[ACP] + CO2</text>
        <dbReference type="Rhea" id="RHEA:41884"/>
        <dbReference type="Rhea" id="RHEA-COMP:9623"/>
        <dbReference type="Rhea" id="RHEA-COMP:9644"/>
        <dbReference type="Rhea" id="RHEA-COMP:9645"/>
        <dbReference type="Rhea" id="RHEA-COMP:9685"/>
        <dbReference type="ChEBI" id="CHEBI:15378"/>
        <dbReference type="ChEBI" id="CHEBI:16526"/>
        <dbReference type="ChEBI" id="CHEBI:64479"/>
        <dbReference type="ChEBI" id="CHEBI:65264"/>
        <dbReference type="ChEBI" id="CHEBI:78449"/>
        <dbReference type="ChEBI" id="CHEBI:78473"/>
    </reaction>
    <physiologicalReaction direction="left-to-right" evidence="20">
        <dbReference type="Rhea" id="RHEA:41885"/>
    </physiologicalReaction>
</comment>
<dbReference type="InterPro" id="IPR029058">
    <property type="entry name" value="AB_hydrolase_fold"/>
</dbReference>
<dbReference type="SUPFAM" id="SSF53474">
    <property type="entry name" value="alpha/beta-Hydrolases"/>
    <property type="match status" value="1"/>
</dbReference>
<comment type="catalytic activity">
    <reaction evidence="6">
        <text>(3R)-hydroxyhexanoyl-[ACP] = (2E)-hexenoyl-[ACP] + H2O</text>
        <dbReference type="Rhea" id="RHEA:41828"/>
        <dbReference type="Rhea" id="RHEA-COMP:9630"/>
        <dbReference type="Rhea" id="RHEA-COMP:9631"/>
        <dbReference type="ChEBI" id="CHEBI:15377"/>
        <dbReference type="ChEBI" id="CHEBI:78457"/>
        <dbReference type="ChEBI" id="CHEBI:78458"/>
    </reaction>
    <physiologicalReaction direction="left-to-right" evidence="6">
        <dbReference type="Rhea" id="RHEA:41829"/>
    </physiologicalReaction>
</comment>
<feature type="compositionally biased region" description="Basic and acidic residues" evidence="44">
    <location>
        <begin position="11"/>
        <end position="22"/>
    </location>
</feature>
<dbReference type="Pfam" id="PF02801">
    <property type="entry name" value="Ketoacyl-synt_C"/>
    <property type="match status" value="1"/>
</dbReference>
<evidence type="ECO:0000256" key="3">
    <source>
        <dbReference type="ARBA" id="ARBA00022898"/>
    </source>
</evidence>
<evidence type="ECO:0000259" key="45">
    <source>
        <dbReference type="PROSITE" id="PS52004"/>
    </source>
</evidence>
<dbReference type="InterPro" id="IPR016039">
    <property type="entry name" value="Thiolase-like"/>
</dbReference>
<evidence type="ECO:0000256" key="38">
    <source>
        <dbReference type="ARBA" id="ARBA00049263"/>
    </source>
</evidence>
<comment type="catalytic activity">
    <reaction evidence="24">
        <text>acetyl-[ACP] + malonyl-[ACP] + H(+) = 3-oxobutanoyl-[ACP] + holo-[ACP] + CO2</text>
        <dbReference type="Rhea" id="RHEA:41800"/>
        <dbReference type="Rhea" id="RHEA-COMP:9621"/>
        <dbReference type="Rhea" id="RHEA-COMP:9623"/>
        <dbReference type="Rhea" id="RHEA-COMP:9625"/>
        <dbReference type="Rhea" id="RHEA-COMP:9685"/>
        <dbReference type="ChEBI" id="CHEBI:15378"/>
        <dbReference type="ChEBI" id="CHEBI:16526"/>
        <dbReference type="ChEBI" id="CHEBI:64479"/>
        <dbReference type="ChEBI" id="CHEBI:78446"/>
        <dbReference type="ChEBI" id="CHEBI:78449"/>
        <dbReference type="ChEBI" id="CHEBI:78450"/>
    </reaction>
    <physiologicalReaction direction="left-to-right" evidence="24">
        <dbReference type="Rhea" id="RHEA:41801"/>
    </physiologicalReaction>
</comment>
<evidence type="ECO:0000256" key="41">
    <source>
        <dbReference type="ARBA" id="ARBA00049449"/>
    </source>
</evidence>
<dbReference type="InterPro" id="IPR001031">
    <property type="entry name" value="Thioesterase"/>
</dbReference>
<evidence type="ECO:0000256" key="40">
    <source>
        <dbReference type="ARBA" id="ARBA00049422"/>
    </source>
</evidence>
<evidence type="ECO:0000256" key="21">
    <source>
        <dbReference type="ARBA" id="ARBA00047810"/>
    </source>
</evidence>
<comment type="catalytic activity">
    <reaction evidence="35">
        <text>(2E)-octadecenoyl-[ACP] + NADPH + H(+) = octadecanoyl-[ACP] + NADP(+)</text>
        <dbReference type="Rhea" id="RHEA:41928"/>
        <dbReference type="Rhea" id="RHEA-COMP:9655"/>
        <dbReference type="Rhea" id="RHEA-COMP:9656"/>
        <dbReference type="ChEBI" id="CHEBI:15378"/>
        <dbReference type="ChEBI" id="CHEBI:57783"/>
        <dbReference type="ChEBI" id="CHEBI:58349"/>
        <dbReference type="ChEBI" id="CHEBI:78489"/>
        <dbReference type="ChEBI" id="CHEBI:78495"/>
    </reaction>
    <physiologicalReaction direction="left-to-right" evidence="35">
        <dbReference type="Rhea" id="RHEA:41929"/>
    </physiologicalReaction>
</comment>
<comment type="catalytic activity">
    <reaction evidence="43">
        <text>octanoyl-[ACP] + malonyl-[ACP] + H(+) = 3-oxodecanoyl-[ACP] + holo-[ACP] + CO2</text>
        <dbReference type="Rhea" id="RHEA:41852"/>
        <dbReference type="Rhea" id="RHEA-COMP:9623"/>
        <dbReference type="Rhea" id="RHEA-COMP:9636"/>
        <dbReference type="Rhea" id="RHEA-COMP:9637"/>
        <dbReference type="Rhea" id="RHEA-COMP:9685"/>
        <dbReference type="ChEBI" id="CHEBI:15378"/>
        <dbReference type="ChEBI" id="CHEBI:16526"/>
        <dbReference type="ChEBI" id="CHEBI:64479"/>
        <dbReference type="ChEBI" id="CHEBI:78449"/>
        <dbReference type="ChEBI" id="CHEBI:78463"/>
        <dbReference type="ChEBI" id="CHEBI:78464"/>
    </reaction>
    <physiologicalReaction direction="left-to-right" evidence="43">
        <dbReference type="Rhea" id="RHEA:41853"/>
    </physiologicalReaction>
</comment>
<evidence type="ECO:0000256" key="9">
    <source>
        <dbReference type="ARBA" id="ARBA00023398"/>
    </source>
</evidence>
<comment type="catalytic activity">
    <reaction evidence="40">
        <text>3-oxooctanoyl-[ACP] + NADPH + H(+) = (3R)-hydroxyoctanoyl-[ACP] + NADP(+)</text>
        <dbReference type="Rhea" id="RHEA:41840"/>
        <dbReference type="Rhea" id="RHEA-COMP:9633"/>
        <dbReference type="Rhea" id="RHEA-COMP:9634"/>
        <dbReference type="ChEBI" id="CHEBI:15378"/>
        <dbReference type="ChEBI" id="CHEBI:57783"/>
        <dbReference type="ChEBI" id="CHEBI:58349"/>
        <dbReference type="ChEBI" id="CHEBI:78460"/>
        <dbReference type="ChEBI" id="CHEBI:78461"/>
    </reaction>
    <physiologicalReaction direction="left-to-right" evidence="40">
        <dbReference type="Rhea" id="RHEA:41841"/>
    </physiologicalReaction>
</comment>
<dbReference type="CDD" id="cd00833">
    <property type="entry name" value="PKS"/>
    <property type="match status" value="1"/>
</dbReference>
<dbReference type="InterPro" id="IPR011032">
    <property type="entry name" value="GroES-like_sf"/>
</dbReference>
<comment type="catalytic activity">
    <reaction evidence="29">
        <text>a fatty acyl-[ACP] + malonyl-[ACP] + H(+) = a 3-oxoacyl-[ACP] + holo-[ACP] + CO2</text>
        <dbReference type="Rhea" id="RHEA:22836"/>
        <dbReference type="Rhea" id="RHEA-COMP:9623"/>
        <dbReference type="Rhea" id="RHEA-COMP:9685"/>
        <dbReference type="Rhea" id="RHEA-COMP:9916"/>
        <dbReference type="Rhea" id="RHEA-COMP:14125"/>
        <dbReference type="ChEBI" id="CHEBI:15378"/>
        <dbReference type="ChEBI" id="CHEBI:16526"/>
        <dbReference type="ChEBI" id="CHEBI:64479"/>
        <dbReference type="ChEBI" id="CHEBI:78449"/>
        <dbReference type="ChEBI" id="CHEBI:78776"/>
        <dbReference type="ChEBI" id="CHEBI:138651"/>
        <dbReference type="EC" id="2.3.1.41"/>
    </reaction>
    <physiologicalReaction direction="left-to-right" evidence="29">
        <dbReference type="Rhea" id="RHEA:22837"/>
    </physiologicalReaction>
</comment>
<comment type="catalytic activity">
    <reaction evidence="42">
        <text>(2E)-decenoyl-[ACP] + NADPH + H(+) = decanoyl-[ACP] + NADP(+)</text>
        <dbReference type="Rhea" id="RHEA:41864"/>
        <dbReference type="Rhea" id="RHEA-COMP:9639"/>
        <dbReference type="Rhea" id="RHEA-COMP:9640"/>
        <dbReference type="ChEBI" id="CHEBI:15378"/>
        <dbReference type="ChEBI" id="CHEBI:57783"/>
        <dbReference type="ChEBI" id="CHEBI:58349"/>
        <dbReference type="ChEBI" id="CHEBI:78467"/>
        <dbReference type="ChEBI" id="CHEBI:78468"/>
    </reaction>
    <physiologicalReaction direction="left-to-right" evidence="42">
        <dbReference type="Rhea" id="RHEA:41865"/>
    </physiologicalReaction>
</comment>
<comment type="catalytic activity">
    <reaction evidence="14">
        <text>3-oxooctadecanoyl-[ACP] + NADPH + H(+) = (3R)-hydroxyoctadecanoyl-[ACP] + NADP(+)</text>
        <dbReference type="Rhea" id="RHEA:41920"/>
        <dbReference type="Rhea" id="RHEA-COMP:9653"/>
        <dbReference type="Rhea" id="RHEA-COMP:9654"/>
        <dbReference type="ChEBI" id="CHEBI:15378"/>
        <dbReference type="ChEBI" id="CHEBI:57783"/>
        <dbReference type="ChEBI" id="CHEBI:58349"/>
        <dbReference type="ChEBI" id="CHEBI:78487"/>
        <dbReference type="ChEBI" id="CHEBI:78488"/>
    </reaction>
    <physiologicalReaction direction="left-to-right" evidence="14">
        <dbReference type="Rhea" id="RHEA:41921"/>
    </physiologicalReaction>
</comment>
<evidence type="ECO:0000256" key="13">
    <source>
        <dbReference type="ARBA" id="ARBA00023442"/>
    </source>
</evidence>
<dbReference type="CDD" id="cd05195">
    <property type="entry name" value="enoyl_red"/>
    <property type="match status" value="1"/>
</dbReference>
<evidence type="ECO:0000256" key="17">
    <source>
        <dbReference type="ARBA" id="ARBA00047440"/>
    </source>
</evidence>